<keyword evidence="1" id="KW-0472">Membrane</keyword>
<comment type="caution">
    <text evidence="2">The sequence shown here is derived from an EMBL/GenBank/DDBJ whole genome shotgun (WGS) entry which is preliminary data.</text>
</comment>
<reference evidence="2" key="1">
    <citation type="journal article" date="2021" name="PeerJ">
        <title>Extensive microbial diversity within the chicken gut microbiome revealed by metagenomics and culture.</title>
        <authorList>
            <person name="Gilroy R."/>
            <person name="Ravi A."/>
            <person name="Getino M."/>
            <person name="Pursley I."/>
            <person name="Horton D.L."/>
            <person name="Alikhan N.F."/>
            <person name="Baker D."/>
            <person name="Gharbi K."/>
            <person name="Hall N."/>
            <person name="Watson M."/>
            <person name="Adriaenssens E.M."/>
            <person name="Foster-Nyarko E."/>
            <person name="Jarju S."/>
            <person name="Secka A."/>
            <person name="Antonio M."/>
            <person name="Oren A."/>
            <person name="Chaudhuri R.R."/>
            <person name="La Ragione R."/>
            <person name="Hildebrand F."/>
            <person name="Pallen M.J."/>
        </authorList>
    </citation>
    <scope>NUCLEOTIDE SEQUENCE</scope>
    <source>
        <strain evidence="2">5790</strain>
    </source>
</reference>
<dbReference type="InterPro" id="IPR021215">
    <property type="entry name" value="DUF2752"/>
</dbReference>
<dbReference type="AlphaFoldDB" id="A0A9D1PQD0"/>
<feature type="transmembrane region" description="Helical" evidence="1">
    <location>
        <begin position="20"/>
        <end position="43"/>
    </location>
</feature>
<dbReference type="Pfam" id="PF10825">
    <property type="entry name" value="DUF2752"/>
    <property type="match status" value="1"/>
</dbReference>
<keyword evidence="1" id="KW-0812">Transmembrane</keyword>
<dbReference type="EMBL" id="DXIJ01000083">
    <property type="protein sequence ID" value="HIV85971.1"/>
    <property type="molecule type" value="Genomic_DNA"/>
</dbReference>
<organism evidence="2 3">
    <name type="scientific">Candidatus Monoglobus merdigallinarum</name>
    <dbReference type="NCBI Taxonomy" id="2838698"/>
    <lineage>
        <taxon>Bacteria</taxon>
        <taxon>Bacillati</taxon>
        <taxon>Bacillota</taxon>
        <taxon>Clostridia</taxon>
        <taxon>Monoglobales</taxon>
        <taxon>Monoglobaceae</taxon>
        <taxon>Monoglobus</taxon>
    </lineage>
</organism>
<sequence>MPHLGAKPGARKRARDIAGIYAAVLTAAAAVYILIKAGLFRFVCPFNAVTGLRCPGCGNTRAVLAVLSGDFYGACLNNLMFYPEAALLIFFIVYLPYIYITGRPFSRIAKVILTAGAVTAAAWWIVRNILNI</sequence>
<gene>
    <name evidence="2" type="ORF">H9900_04085</name>
</gene>
<proteinExistence type="predicted"/>
<evidence type="ECO:0000313" key="2">
    <source>
        <dbReference type="EMBL" id="HIV85971.1"/>
    </source>
</evidence>
<dbReference type="Proteomes" id="UP000824162">
    <property type="component" value="Unassembled WGS sequence"/>
</dbReference>
<feature type="transmembrane region" description="Helical" evidence="1">
    <location>
        <begin position="80"/>
        <end position="100"/>
    </location>
</feature>
<keyword evidence="1" id="KW-1133">Transmembrane helix</keyword>
<reference evidence="2" key="2">
    <citation type="submission" date="2021-04" db="EMBL/GenBank/DDBJ databases">
        <authorList>
            <person name="Gilroy R."/>
        </authorList>
    </citation>
    <scope>NUCLEOTIDE SEQUENCE</scope>
    <source>
        <strain evidence="2">5790</strain>
    </source>
</reference>
<protein>
    <submittedName>
        <fullName evidence="2">DUF2752 domain-containing protein</fullName>
    </submittedName>
</protein>
<name>A0A9D1PQD0_9FIRM</name>
<evidence type="ECO:0000313" key="3">
    <source>
        <dbReference type="Proteomes" id="UP000824162"/>
    </source>
</evidence>
<feature type="transmembrane region" description="Helical" evidence="1">
    <location>
        <begin position="107"/>
        <end position="126"/>
    </location>
</feature>
<accession>A0A9D1PQD0</accession>
<evidence type="ECO:0000256" key="1">
    <source>
        <dbReference type="SAM" id="Phobius"/>
    </source>
</evidence>